<evidence type="ECO:0000313" key="2">
    <source>
        <dbReference type="EMBL" id="SEI04497.1"/>
    </source>
</evidence>
<protein>
    <submittedName>
        <fullName evidence="2">Serine/threonine protein phosphatase 1</fullName>
    </submittedName>
</protein>
<dbReference type="EMBL" id="FNXG01000004">
    <property type="protein sequence ID" value="SEI04497.1"/>
    <property type="molecule type" value="Genomic_DNA"/>
</dbReference>
<dbReference type="GO" id="GO:0008803">
    <property type="term" value="F:bis(5'-nucleosyl)-tetraphosphatase (symmetrical) activity"/>
    <property type="evidence" value="ECO:0007669"/>
    <property type="project" value="TreeGrafter"/>
</dbReference>
<reference evidence="3" key="1">
    <citation type="submission" date="2016-10" db="EMBL/GenBank/DDBJ databases">
        <authorList>
            <person name="Varghese N."/>
            <person name="Submissions S."/>
        </authorList>
    </citation>
    <scope>NUCLEOTIDE SEQUENCE [LARGE SCALE GENOMIC DNA]</scope>
    <source>
        <strain evidence="3">DSM 11593</strain>
    </source>
</reference>
<dbReference type="GO" id="GO:0016791">
    <property type="term" value="F:phosphatase activity"/>
    <property type="evidence" value="ECO:0007669"/>
    <property type="project" value="TreeGrafter"/>
</dbReference>
<dbReference type="GO" id="GO:0110154">
    <property type="term" value="P:RNA decapping"/>
    <property type="evidence" value="ECO:0007669"/>
    <property type="project" value="TreeGrafter"/>
</dbReference>
<dbReference type="STRING" id="65735.SAMN04488075_2432"/>
<dbReference type="Gene3D" id="3.60.21.10">
    <property type="match status" value="1"/>
</dbReference>
<dbReference type="InterPro" id="IPR029052">
    <property type="entry name" value="Metallo-depent_PP-like"/>
</dbReference>
<organism evidence="2 3">
    <name type="scientific">Paracoccus alkenifer</name>
    <dbReference type="NCBI Taxonomy" id="65735"/>
    <lineage>
        <taxon>Bacteria</taxon>
        <taxon>Pseudomonadati</taxon>
        <taxon>Pseudomonadota</taxon>
        <taxon>Alphaproteobacteria</taxon>
        <taxon>Rhodobacterales</taxon>
        <taxon>Paracoccaceae</taxon>
        <taxon>Paracoccus</taxon>
    </lineage>
</organism>
<dbReference type="AlphaFoldDB" id="A0A1H6MRE5"/>
<dbReference type="SUPFAM" id="SSF56300">
    <property type="entry name" value="Metallo-dependent phosphatases"/>
    <property type="match status" value="1"/>
</dbReference>
<dbReference type="CDD" id="cd00144">
    <property type="entry name" value="MPP_PPP_family"/>
    <property type="match status" value="1"/>
</dbReference>
<dbReference type="GO" id="GO:0005737">
    <property type="term" value="C:cytoplasm"/>
    <property type="evidence" value="ECO:0007669"/>
    <property type="project" value="TreeGrafter"/>
</dbReference>
<accession>A0A1H6MRE5</accession>
<feature type="domain" description="Calcineurin-like phosphoesterase" evidence="1">
    <location>
        <begin position="1"/>
        <end position="199"/>
    </location>
</feature>
<dbReference type="InterPro" id="IPR004843">
    <property type="entry name" value="Calcineurin-like_PHP"/>
</dbReference>
<gene>
    <name evidence="2" type="ORF">SAMN04488075_2432</name>
</gene>
<dbReference type="RefSeq" id="WP_090848356.1">
    <property type="nucleotide sequence ID" value="NZ_FNXG01000004.1"/>
</dbReference>
<dbReference type="Proteomes" id="UP000199125">
    <property type="component" value="Unassembled WGS sequence"/>
</dbReference>
<evidence type="ECO:0000313" key="3">
    <source>
        <dbReference type="Proteomes" id="UP000199125"/>
    </source>
</evidence>
<name>A0A1H6MRE5_9RHOB</name>
<dbReference type="PANTHER" id="PTHR42850:SF4">
    <property type="entry name" value="ZINC-DEPENDENT ENDOPOLYPHOSPHATASE"/>
    <property type="match status" value="1"/>
</dbReference>
<evidence type="ECO:0000259" key="1">
    <source>
        <dbReference type="Pfam" id="PF00149"/>
    </source>
</evidence>
<sequence>MRIYAIGDIHGHLDLLLQAHELIAQDGGADARIVHLGDLIDRGPDSRGVVEHLMRGQAMGRDWIVLRGNHDIIPARFLRDPHWIDPRGATQADWIARDVGAETTLASYGVRGAQHRPLAEVHAEALAAIPPEHLDWLEALPLWHRQQGALFVHAGIRPGVALKAQDPADLMWIRHEFLDDRRDHGAVVVHGHTPVARATHYGNRINIDSGAGRNGPLSAIRLDGGGAWLLTENGPQPLLPVEPA</sequence>
<dbReference type="OrthoDB" id="9807890at2"/>
<dbReference type="PANTHER" id="PTHR42850">
    <property type="entry name" value="METALLOPHOSPHOESTERASE"/>
    <property type="match status" value="1"/>
</dbReference>
<proteinExistence type="predicted"/>
<dbReference type="Pfam" id="PF00149">
    <property type="entry name" value="Metallophos"/>
    <property type="match status" value="1"/>
</dbReference>
<keyword evidence="3" id="KW-1185">Reference proteome</keyword>
<dbReference type="InterPro" id="IPR050126">
    <property type="entry name" value="Ap4A_hydrolase"/>
</dbReference>